<dbReference type="GO" id="GO:0005525">
    <property type="term" value="F:GTP binding"/>
    <property type="evidence" value="ECO:0007669"/>
    <property type="project" value="UniProtKB-KW"/>
</dbReference>
<keyword evidence="5 7" id="KW-0040">ANK repeat</keyword>
<keyword evidence="6" id="KW-0342">GTP-binding</keyword>
<dbReference type="InterPro" id="IPR002110">
    <property type="entry name" value="Ankyrin_rpt"/>
</dbReference>
<evidence type="ECO:0000256" key="7">
    <source>
        <dbReference type="PROSITE-ProRule" id="PRU00023"/>
    </source>
</evidence>
<dbReference type="PANTHER" id="PTHR24189">
    <property type="entry name" value="MYOTROPHIN"/>
    <property type="match status" value="1"/>
</dbReference>
<accession>A0A5N7CFQ0</accession>
<organism evidence="8">
    <name type="scientific">Petromyces alliaceus</name>
    <name type="common">Aspergillus alliaceus</name>
    <dbReference type="NCBI Taxonomy" id="209559"/>
    <lineage>
        <taxon>Eukaryota</taxon>
        <taxon>Fungi</taxon>
        <taxon>Dikarya</taxon>
        <taxon>Ascomycota</taxon>
        <taxon>Pezizomycotina</taxon>
        <taxon>Eurotiomycetes</taxon>
        <taxon>Eurotiomycetidae</taxon>
        <taxon>Eurotiales</taxon>
        <taxon>Aspergillaceae</taxon>
        <taxon>Aspergillus</taxon>
        <taxon>Aspergillus subgen. Circumdati</taxon>
    </lineage>
</organism>
<keyword evidence="4" id="KW-0547">Nucleotide-binding</keyword>
<evidence type="ECO:0000256" key="5">
    <source>
        <dbReference type="ARBA" id="ARBA00023043"/>
    </source>
</evidence>
<dbReference type="Pfam" id="PF13637">
    <property type="entry name" value="Ank_4"/>
    <property type="match status" value="1"/>
</dbReference>
<protein>
    <submittedName>
        <fullName evidence="8">Uncharacterized protein</fullName>
    </submittedName>
</protein>
<keyword evidence="2" id="KW-0493">Microtubule</keyword>
<dbReference type="PROSITE" id="PS50088">
    <property type="entry name" value="ANK_REPEAT"/>
    <property type="match status" value="1"/>
</dbReference>
<evidence type="ECO:0000256" key="4">
    <source>
        <dbReference type="ARBA" id="ARBA00022741"/>
    </source>
</evidence>
<evidence type="ECO:0000256" key="1">
    <source>
        <dbReference type="ARBA" id="ARBA00009636"/>
    </source>
</evidence>
<dbReference type="AlphaFoldDB" id="A0A5N7CFQ0"/>
<keyword evidence="3" id="KW-0677">Repeat</keyword>
<dbReference type="EMBL" id="ML735233">
    <property type="protein sequence ID" value="KAE8393010.1"/>
    <property type="molecule type" value="Genomic_DNA"/>
</dbReference>
<dbReference type="Proteomes" id="UP000326877">
    <property type="component" value="Unassembled WGS sequence"/>
</dbReference>
<gene>
    <name evidence="8" type="ORF">BDV23DRAFT_181157</name>
</gene>
<evidence type="ECO:0000256" key="6">
    <source>
        <dbReference type="ARBA" id="ARBA00023134"/>
    </source>
</evidence>
<proteinExistence type="inferred from homology"/>
<dbReference type="InterPro" id="IPR036770">
    <property type="entry name" value="Ankyrin_rpt-contain_sf"/>
</dbReference>
<evidence type="ECO:0000256" key="2">
    <source>
        <dbReference type="ARBA" id="ARBA00022701"/>
    </source>
</evidence>
<dbReference type="PROSITE" id="PS50297">
    <property type="entry name" value="ANK_REP_REGION"/>
    <property type="match status" value="1"/>
</dbReference>
<reference evidence="8" key="1">
    <citation type="submission" date="2019-04" db="EMBL/GenBank/DDBJ databases">
        <title>Friends and foes A comparative genomics studyof 23 Aspergillus species from section Flavi.</title>
        <authorList>
            <consortium name="DOE Joint Genome Institute"/>
            <person name="Kjaerbolling I."/>
            <person name="Vesth T."/>
            <person name="Frisvad J.C."/>
            <person name="Nybo J.L."/>
            <person name="Theobald S."/>
            <person name="Kildgaard S."/>
            <person name="Isbrandt T."/>
            <person name="Kuo A."/>
            <person name="Sato A."/>
            <person name="Lyhne E.K."/>
            <person name="Kogle M.E."/>
            <person name="Wiebenga A."/>
            <person name="Kun R.S."/>
            <person name="Lubbers R.J."/>
            <person name="Makela M.R."/>
            <person name="Barry K."/>
            <person name="Chovatia M."/>
            <person name="Clum A."/>
            <person name="Daum C."/>
            <person name="Haridas S."/>
            <person name="He G."/>
            <person name="LaButti K."/>
            <person name="Lipzen A."/>
            <person name="Mondo S."/>
            <person name="Riley R."/>
            <person name="Salamov A."/>
            <person name="Simmons B.A."/>
            <person name="Magnuson J.K."/>
            <person name="Henrissat B."/>
            <person name="Mortensen U.H."/>
            <person name="Larsen T.O."/>
            <person name="Devries R.P."/>
            <person name="Grigoriev I.V."/>
            <person name="Machida M."/>
            <person name="Baker S.E."/>
            <person name="Andersen M.R."/>
        </authorList>
    </citation>
    <scope>NUCLEOTIDE SEQUENCE [LARGE SCALE GENOMIC DNA]</scope>
    <source>
        <strain evidence="8">IBT 14317</strain>
    </source>
</reference>
<dbReference type="OrthoDB" id="341259at2759"/>
<sequence>MVEWCPTGFKLGINCQKPVRMCCRRAQLNRTNGFGNQFTSMFRRKAFLHWYTREDINEREFTEADFHWVASHPSGDLPKTQEALARGRLTAEDLDEGLALATEDAHSDLVAALFDADAHVSDWTVAALPGRPGVQQHESVVRQYLDHGFDANGSYRNGIPILVQMSNPACARGLISRGADPNHTSLIELLLAHGAKLEPDLLFKAVAPRVPQGEFMTRYLLARGLDPNTTSVKWRDPLHRAIHSARPNIVKLLLDAGADPTGQSAHPQYRGGSPLQIAKGIQLSELQQAILTLLQCRGVDVGGGGGIEGAG</sequence>
<dbReference type="SUPFAM" id="SSF55307">
    <property type="entry name" value="Tubulin C-terminal domain-like"/>
    <property type="match status" value="1"/>
</dbReference>
<comment type="similarity">
    <text evidence="1">Belongs to the tubulin family.</text>
</comment>
<dbReference type="SUPFAM" id="SSF48403">
    <property type="entry name" value="Ankyrin repeat"/>
    <property type="match status" value="1"/>
</dbReference>
<feature type="repeat" description="ANK" evidence="7">
    <location>
        <begin position="233"/>
        <end position="265"/>
    </location>
</feature>
<evidence type="ECO:0000256" key="3">
    <source>
        <dbReference type="ARBA" id="ARBA00022737"/>
    </source>
</evidence>
<dbReference type="Gene3D" id="1.10.287.600">
    <property type="entry name" value="Helix hairpin bin"/>
    <property type="match status" value="1"/>
</dbReference>
<dbReference type="InterPro" id="IPR050745">
    <property type="entry name" value="Multifunctional_regulatory"/>
</dbReference>
<name>A0A5N7CFQ0_PETAA</name>
<dbReference type="InterPro" id="IPR023123">
    <property type="entry name" value="Tubulin_C"/>
</dbReference>
<dbReference type="PANTHER" id="PTHR24189:SF50">
    <property type="entry name" value="ANKYRIN REPEAT AND SOCS BOX PROTEIN 2"/>
    <property type="match status" value="1"/>
</dbReference>
<dbReference type="GO" id="GO:0005874">
    <property type="term" value="C:microtubule"/>
    <property type="evidence" value="ECO:0007669"/>
    <property type="project" value="UniProtKB-KW"/>
</dbReference>
<dbReference type="InterPro" id="IPR008280">
    <property type="entry name" value="Tub_FtsZ_C"/>
</dbReference>
<dbReference type="Gene3D" id="1.25.40.20">
    <property type="entry name" value="Ankyrin repeat-containing domain"/>
    <property type="match status" value="2"/>
</dbReference>
<evidence type="ECO:0000313" key="8">
    <source>
        <dbReference type="EMBL" id="KAE8393010.1"/>
    </source>
</evidence>